<dbReference type="VEuPathDB" id="PlasmoDB:C922_04479"/>
<reference evidence="1 2" key="1">
    <citation type="submission" date="2013-02" db="EMBL/GenBank/DDBJ databases">
        <title>The Genome Sequence of Plasmodium inui San Antonio 1.</title>
        <authorList>
            <consortium name="The Broad Institute Genome Sequencing Platform"/>
            <consortium name="The Broad Institute Genome Sequencing Center for Infectious Disease"/>
            <person name="Neafsey D."/>
            <person name="Cheeseman I."/>
            <person name="Volkman S."/>
            <person name="Adams J."/>
            <person name="Walker B."/>
            <person name="Young S.K."/>
            <person name="Zeng Q."/>
            <person name="Gargeya S."/>
            <person name="Fitzgerald M."/>
            <person name="Haas B."/>
            <person name="Abouelleil A."/>
            <person name="Alvarado L."/>
            <person name="Arachchi H.M."/>
            <person name="Berlin A.M."/>
            <person name="Chapman S.B."/>
            <person name="Dewar J."/>
            <person name="Goldberg J."/>
            <person name="Griggs A."/>
            <person name="Gujja S."/>
            <person name="Hansen M."/>
            <person name="Howarth C."/>
            <person name="Imamovic A."/>
            <person name="Larimer J."/>
            <person name="McCowan C."/>
            <person name="Murphy C."/>
            <person name="Neiman D."/>
            <person name="Pearson M."/>
            <person name="Priest M."/>
            <person name="Roberts A."/>
            <person name="Saif S."/>
            <person name="Shea T."/>
            <person name="Sisk P."/>
            <person name="Sykes S."/>
            <person name="Wortman J."/>
            <person name="Nusbaum C."/>
            <person name="Birren B."/>
        </authorList>
    </citation>
    <scope>NUCLEOTIDE SEQUENCE [LARGE SCALE GENOMIC DNA]</scope>
    <source>
        <strain evidence="1 2">San Antonio 1</strain>
    </source>
</reference>
<evidence type="ECO:0000313" key="1">
    <source>
        <dbReference type="EMBL" id="EUD65079.1"/>
    </source>
</evidence>
<accession>W7A7K9</accession>
<dbReference type="AlphaFoldDB" id="W7A7K9"/>
<dbReference type="Proteomes" id="UP000030640">
    <property type="component" value="Unassembled WGS sequence"/>
</dbReference>
<sequence>MLPSREMYILITDDFDMYARVNIHMGLYKNCLLSMYAIGIDVQHASCKYSKNGINYSNQS</sequence>
<evidence type="ECO:0000313" key="2">
    <source>
        <dbReference type="Proteomes" id="UP000030640"/>
    </source>
</evidence>
<name>W7A7K9_9APIC</name>
<keyword evidence="2" id="KW-1185">Reference proteome</keyword>
<protein>
    <submittedName>
        <fullName evidence="1">Uncharacterized protein</fullName>
    </submittedName>
</protein>
<organism evidence="1 2">
    <name type="scientific">Plasmodium inui San Antonio 1</name>
    <dbReference type="NCBI Taxonomy" id="1237626"/>
    <lineage>
        <taxon>Eukaryota</taxon>
        <taxon>Sar</taxon>
        <taxon>Alveolata</taxon>
        <taxon>Apicomplexa</taxon>
        <taxon>Aconoidasida</taxon>
        <taxon>Haemosporida</taxon>
        <taxon>Plasmodiidae</taxon>
        <taxon>Plasmodium</taxon>
        <taxon>Plasmodium (Plasmodium)</taxon>
    </lineage>
</organism>
<proteinExistence type="predicted"/>
<dbReference type="GeneID" id="20039753"/>
<dbReference type="RefSeq" id="XP_008818284.1">
    <property type="nucleotide sequence ID" value="XM_008820062.1"/>
</dbReference>
<gene>
    <name evidence="1" type="ORF">C922_04479</name>
</gene>
<dbReference type="EMBL" id="KI965483">
    <property type="protein sequence ID" value="EUD65079.1"/>
    <property type="molecule type" value="Genomic_DNA"/>
</dbReference>